<organism evidence="1 2">
    <name type="scientific">Panagrolaimus sp. JU765</name>
    <dbReference type="NCBI Taxonomy" id="591449"/>
    <lineage>
        <taxon>Eukaryota</taxon>
        <taxon>Metazoa</taxon>
        <taxon>Ecdysozoa</taxon>
        <taxon>Nematoda</taxon>
        <taxon>Chromadorea</taxon>
        <taxon>Rhabditida</taxon>
        <taxon>Tylenchina</taxon>
        <taxon>Panagrolaimomorpha</taxon>
        <taxon>Panagrolaimoidea</taxon>
        <taxon>Panagrolaimidae</taxon>
        <taxon>Panagrolaimus</taxon>
    </lineage>
</organism>
<accession>A0AC34RAN2</accession>
<name>A0AC34RAN2_9BILA</name>
<reference evidence="2" key="1">
    <citation type="submission" date="2022-11" db="UniProtKB">
        <authorList>
            <consortium name="WormBaseParasite"/>
        </authorList>
    </citation>
    <scope>IDENTIFICATION</scope>
</reference>
<protein>
    <submittedName>
        <fullName evidence="2">Phosphoserine phosphatase</fullName>
    </submittedName>
</protein>
<evidence type="ECO:0000313" key="1">
    <source>
        <dbReference type="Proteomes" id="UP000887576"/>
    </source>
</evidence>
<sequence>MGPDIHRNTSSLTLKSFNGVPKPVSTKPEARIKKIWRCADAVCFDVDSTVCVDEAIDELAKFVGKGEEVAACTNRAMNGNMSFRQALKMRLDIMKPSLSELRNYAAAHPIKLTPGIADLISALQRRKVEVYLVSGGFRALILPVAKSLNIPASHVYANELLFDIDGNYAGFDHNELTSDSGSKEIGKAGVCGLLKKLHSYQKLVMVGDGATDAEACPPADAFIGFGGNQVRENVRQRAEWYVYDFETLTSELQNI</sequence>
<evidence type="ECO:0000313" key="2">
    <source>
        <dbReference type="WBParaSite" id="JU765_v2.g4950.t1"/>
    </source>
</evidence>
<dbReference type="Proteomes" id="UP000887576">
    <property type="component" value="Unplaced"/>
</dbReference>
<proteinExistence type="predicted"/>
<dbReference type="WBParaSite" id="JU765_v2.g4950.t1">
    <property type="protein sequence ID" value="JU765_v2.g4950.t1"/>
    <property type="gene ID" value="JU765_v2.g4950"/>
</dbReference>